<dbReference type="EMBL" id="CP137640">
    <property type="protein sequence ID" value="WVX81360.1"/>
    <property type="molecule type" value="Genomic_DNA"/>
</dbReference>
<keyword evidence="2" id="KW-1185">Reference proteome</keyword>
<accession>A0ABZ2CC89</accession>
<proteinExistence type="predicted"/>
<dbReference type="InterPro" id="IPR024307">
    <property type="entry name" value="YmaF"/>
</dbReference>
<evidence type="ECO:0000313" key="2">
    <source>
        <dbReference type="Proteomes" id="UP001357223"/>
    </source>
</evidence>
<organism evidence="1 2">
    <name type="scientific">Niallia oryzisoli</name>
    <dbReference type="NCBI Taxonomy" id="1737571"/>
    <lineage>
        <taxon>Bacteria</taxon>
        <taxon>Bacillati</taxon>
        <taxon>Bacillota</taxon>
        <taxon>Bacilli</taxon>
        <taxon>Bacillales</taxon>
        <taxon>Bacillaceae</taxon>
        <taxon>Niallia</taxon>
    </lineage>
</organism>
<dbReference type="Pfam" id="PF12788">
    <property type="entry name" value="YmaF"/>
    <property type="match status" value="1"/>
</dbReference>
<protein>
    <submittedName>
        <fullName evidence="1">YmaF family protein</fullName>
    </submittedName>
</protein>
<dbReference type="Proteomes" id="UP001357223">
    <property type="component" value="Chromosome"/>
</dbReference>
<gene>
    <name evidence="1" type="ORF">R4Z09_30145</name>
</gene>
<sequence length="128" mass="14231">MEIPVSGYMYHSNDSDPMHSHYVYITSWDGRQMQMPTHAHEMRGATTFDMGHNHSFAGRTEPAPTGVQHTHQYFIFTAIADGHIHQIRGMTGPAIPLSGGGHYHEFSGVTTVDGVAPHSHRYSGRTSR</sequence>
<reference evidence="1 2" key="1">
    <citation type="submission" date="2023-10" db="EMBL/GenBank/DDBJ databases">
        <title>Niallia locisalis sp.nov. isolated from a salt pond sample.</title>
        <authorList>
            <person name="Li X.-J."/>
            <person name="Dong L."/>
        </authorList>
    </citation>
    <scope>NUCLEOTIDE SEQUENCE [LARGE SCALE GENOMIC DNA]</scope>
    <source>
        <strain evidence="1 2">DSM 29761</strain>
    </source>
</reference>
<evidence type="ECO:0000313" key="1">
    <source>
        <dbReference type="EMBL" id="WVX81360.1"/>
    </source>
</evidence>
<name>A0ABZ2CC89_9BACI</name>
<dbReference type="RefSeq" id="WP_338450288.1">
    <property type="nucleotide sequence ID" value="NZ_CP137640.1"/>
</dbReference>